<feature type="transmembrane region" description="Helical" evidence="8">
    <location>
        <begin position="157"/>
        <end position="179"/>
    </location>
</feature>
<dbReference type="Proteomes" id="UP001168821">
    <property type="component" value="Unassembled WGS sequence"/>
</dbReference>
<evidence type="ECO:0000256" key="4">
    <source>
        <dbReference type="ARBA" id="ARBA00022989"/>
    </source>
</evidence>
<evidence type="ECO:0000313" key="10">
    <source>
        <dbReference type="Proteomes" id="UP001168821"/>
    </source>
</evidence>
<evidence type="ECO:0000256" key="3">
    <source>
        <dbReference type="ARBA" id="ARBA00022692"/>
    </source>
</evidence>
<evidence type="ECO:0000256" key="6">
    <source>
        <dbReference type="ARBA" id="ARBA00023170"/>
    </source>
</evidence>
<accession>A0AA38HIR3</accession>
<comment type="function">
    <text evidence="8">Gustatory receptor which mediates acceptance or avoidance behavior, depending on its substrates.</text>
</comment>
<evidence type="ECO:0000256" key="8">
    <source>
        <dbReference type="RuleBase" id="RU363108"/>
    </source>
</evidence>
<evidence type="ECO:0000256" key="1">
    <source>
        <dbReference type="ARBA" id="ARBA00004651"/>
    </source>
</evidence>
<dbReference type="GO" id="GO:0007165">
    <property type="term" value="P:signal transduction"/>
    <property type="evidence" value="ECO:0007669"/>
    <property type="project" value="UniProtKB-KW"/>
</dbReference>
<dbReference type="GO" id="GO:0008049">
    <property type="term" value="P:male courtship behavior"/>
    <property type="evidence" value="ECO:0007669"/>
    <property type="project" value="TreeGrafter"/>
</dbReference>
<dbReference type="PANTHER" id="PTHR21143">
    <property type="entry name" value="INVERTEBRATE GUSTATORY RECEPTOR"/>
    <property type="match status" value="1"/>
</dbReference>
<dbReference type="PANTHER" id="PTHR21143:SF133">
    <property type="entry name" value="GUSTATORY AND PHEROMONE RECEPTOR 32A-RELATED"/>
    <property type="match status" value="1"/>
</dbReference>
<feature type="transmembrane region" description="Helical" evidence="8">
    <location>
        <begin position="67"/>
        <end position="85"/>
    </location>
</feature>
<keyword evidence="6 8" id="KW-0675">Receptor</keyword>
<feature type="transmembrane region" description="Helical" evidence="8">
    <location>
        <begin position="255"/>
        <end position="277"/>
    </location>
</feature>
<feature type="transmembrane region" description="Helical" evidence="8">
    <location>
        <begin position="123"/>
        <end position="145"/>
    </location>
</feature>
<feature type="transmembrane region" description="Helical" evidence="8">
    <location>
        <begin position="323"/>
        <end position="347"/>
    </location>
</feature>
<comment type="caution">
    <text evidence="9">The sequence shown here is derived from an EMBL/GenBank/DDBJ whole genome shotgun (WGS) entry which is preliminary data.</text>
</comment>
<evidence type="ECO:0000256" key="7">
    <source>
        <dbReference type="ARBA" id="ARBA00023224"/>
    </source>
</evidence>
<comment type="similarity">
    <text evidence="8">Belongs to the insect chemoreceptor superfamily. Gustatory receptor (GR) family.</text>
</comment>
<dbReference type="InterPro" id="IPR013604">
    <property type="entry name" value="7TM_chemorcpt"/>
</dbReference>
<evidence type="ECO:0000256" key="2">
    <source>
        <dbReference type="ARBA" id="ARBA00022475"/>
    </source>
</evidence>
<feature type="transmembrane region" description="Helical" evidence="8">
    <location>
        <begin position="34"/>
        <end position="55"/>
    </location>
</feature>
<proteinExistence type="inferred from homology"/>
<dbReference type="GO" id="GO:0050909">
    <property type="term" value="P:sensory perception of taste"/>
    <property type="evidence" value="ECO:0007669"/>
    <property type="project" value="InterPro"/>
</dbReference>
<keyword evidence="10" id="KW-1185">Reference proteome</keyword>
<dbReference type="AlphaFoldDB" id="A0AA38HIR3"/>
<keyword evidence="4 8" id="KW-1133">Transmembrane helix</keyword>
<dbReference type="EMBL" id="JALNTZ010003893">
    <property type="protein sequence ID" value="KAJ3615791.1"/>
    <property type="molecule type" value="Genomic_DNA"/>
</dbReference>
<reference evidence="9" key="1">
    <citation type="journal article" date="2023" name="G3 (Bethesda)">
        <title>Whole genome assemblies of Zophobas morio and Tenebrio molitor.</title>
        <authorList>
            <person name="Kaur S."/>
            <person name="Stinson S.A."/>
            <person name="diCenzo G.C."/>
        </authorList>
    </citation>
    <scope>NUCLEOTIDE SEQUENCE</scope>
    <source>
        <strain evidence="9">QUZm001</strain>
    </source>
</reference>
<evidence type="ECO:0000313" key="9">
    <source>
        <dbReference type="EMBL" id="KAJ3615791.1"/>
    </source>
</evidence>
<protein>
    <recommendedName>
        <fullName evidence="8">Gustatory receptor</fullName>
    </recommendedName>
</protein>
<dbReference type="Pfam" id="PF08395">
    <property type="entry name" value="7tm_7"/>
    <property type="match status" value="1"/>
</dbReference>
<feature type="transmembrane region" description="Helical" evidence="8">
    <location>
        <begin position="223"/>
        <end position="243"/>
    </location>
</feature>
<dbReference type="GO" id="GO:0030424">
    <property type="term" value="C:axon"/>
    <property type="evidence" value="ECO:0007669"/>
    <property type="project" value="TreeGrafter"/>
</dbReference>
<dbReference type="GO" id="GO:0043025">
    <property type="term" value="C:neuronal cell body"/>
    <property type="evidence" value="ECO:0007669"/>
    <property type="project" value="TreeGrafter"/>
</dbReference>
<keyword evidence="3 8" id="KW-0812">Transmembrane</keyword>
<dbReference type="GO" id="GO:0005886">
    <property type="term" value="C:plasma membrane"/>
    <property type="evidence" value="ECO:0007669"/>
    <property type="project" value="UniProtKB-SubCell"/>
</dbReference>
<keyword evidence="2 8" id="KW-1003">Cell membrane</keyword>
<keyword evidence="7 8" id="KW-0807">Transducer</keyword>
<keyword evidence="5 8" id="KW-0472">Membrane</keyword>
<name>A0AA38HIR3_9CUCU</name>
<organism evidence="9 10">
    <name type="scientific">Zophobas morio</name>
    <dbReference type="NCBI Taxonomy" id="2755281"/>
    <lineage>
        <taxon>Eukaryota</taxon>
        <taxon>Metazoa</taxon>
        <taxon>Ecdysozoa</taxon>
        <taxon>Arthropoda</taxon>
        <taxon>Hexapoda</taxon>
        <taxon>Insecta</taxon>
        <taxon>Pterygota</taxon>
        <taxon>Neoptera</taxon>
        <taxon>Endopterygota</taxon>
        <taxon>Coleoptera</taxon>
        <taxon>Polyphaga</taxon>
        <taxon>Cucujiformia</taxon>
        <taxon>Tenebrionidae</taxon>
        <taxon>Zophobas</taxon>
    </lineage>
</organism>
<comment type="subcellular location">
    <subcellularLocation>
        <location evidence="1 8">Cell membrane</location>
        <topology evidence="1 8">Multi-pass membrane protein</topology>
    </subcellularLocation>
</comment>
<evidence type="ECO:0000256" key="5">
    <source>
        <dbReference type="ARBA" id="ARBA00023136"/>
    </source>
</evidence>
<sequence>MTPFITFPFSPILTLPKIFGLNSSASPTTTNRYLVLYNIALVIAYLTIFAMRLLHGEERQVFTLNKVVVYLHLFCYLTVFLSNLLSNWLHSKTLALGFLKLEIFDNALKKLEFELNYKKMRRVFYVSLCASSGVYAYVVITDLIIDGLESDLVNWFSIYIPLTMNFFTAFIISFTLFLLKERYKKLKEYLVLVLSGEVSCNVKHFTNWYLELTKISNSLLSTFSLQISSMFLLILVTTTSNAYMLMKIELNSTQYVVIVNSVLIHLTEMVVLIFTYYSTSVKADQIVAASPKLLTGVPESKTTFRENMECHFMIKENRLRVKIFGMFSLDPSVLLSMAAAVVSYMIVVIQFKNNEAPIPQDKLMRNANRGVLVRTDKDAVDLN</sequence>
<gene>
    <name evidence="9" type="ORF">Zmor_012297</name>
</gene>
<dbReference type="GO" id="GO:0007635">
    <property type="term" value="P:chemosensory behavior"/>
    <property type="evidence" value="ECO:0007669"/>
    <property type="project" value="TreeGrafter"/>
</dbReference>
<dbReference type="GO" id="GO:0030425">
    <property type="term" value="C:dendrite"/>
    <property type="evidence" value="ECO:0007669"/>
    <property type="project" value="TreeGrafter"/>
</dbReference>